<evidence type="ECO:0000256" key="1">
    <source>
        <dbReference type="ARBA" id="ARBA00004651"/>
    </source>
</evidence>
<feature type="transmembrane region" description="Helical" evidence="14">
    <location>
        <begin position="58"/>
        <end position="82"/>
    </location>
</feature>
<dbReference type="PRINTS" id="PR00124">
    <property type="entry name" value="ATPASEC"/>
</dbReference>
<gene>
    <name evidence="14 16" type="primary">atpE</name>
    <name evidence="16" type="ORF">NCTC13337_01683</name>
</gene>
<dbReference type="InterPro" id="IPR000454">
    <property type="entry name" value="ATP_synth_F0_csu"/>
</dbReference>
<organism evidence="16 17">
    <name type="scientific">Suttonella ornithocola</name>
    <dbReference type="NCBI Taxonomy" id="279832"/>
    <lineage>
        <taxon>Bacteria</taxon>
        <taxon>Pseudomonadati</taxon>
        <taxon>Pseudomonadota</taxon>
        <taxon>Gammaproteobacteria</taxon>
        <taxon>Cardiobacteriales</taxon>
        <taxon>Cardiobacteriaceae</taxon>
        <taxon>Suttonella</taxon>
    </lineage>
</organism>
<evidence type="ECO:0000313" key="17">
    <source>
        <dbReference type="Proteomes" id="UP000254601"/>
    </source>
</evidence>
<evidence type="ECO:0000256" key="3">
    <source>
        <dbReference type="ARBA" id="ARBA00022448"/>
    </source>
</evidence>
<keyword evidence="6 14" id="KW-0812">Transmembrane</keyword>
<keyword evidence="5 14" id="KW-0138">CF(0)</keyword>
<dbReference type="InterPro" id="IPR002379">
    <property type="entry name" value="ATPase_proteolipid_c-like_dom"/>
</dbReference>
<evidence type="ECO:0000256" key="4">
    <source>
        <dbReference type="ARBA" id="ARBA00022475"/>
    </source>
</evidence>
<name>A0A380MTR4_9GAMM</name>
<dbReference type="EMBL" id="UHIC01000001">
    <property type="protein sequence ID" value="SUO96009.1"/>
    <property type="molecule type" value="Genomic_DNA"/>
</dbReference>
<dbReference type="PROSITE" id="PS00605">
    <property type="entry name" value="ATPASE_C"/>
    <property type="match status" value="1"/>
</dbReference>
<dbReference type="RefSeq" id="WP_072576589.1">
    <property type="nucleotide sequence ID" value="NZ_LWHB01000084.1"/>
</dbReference>
<evidence type="ECO:0000256" key="10">
    <source>
        <dbReference type="ARBA" id="ARBA00023121"/>
    </source>
</evidence>
<evidence type="ECO:0000256" key="8">
    <source>
        <dbReference type="ARBA" id="ARBA00022989"/>
    </source>
</evidence>
<dbReference type="NCBIfam" id="NF005363">
    <property type="entry name" value="PRK06876.1"/>
    <property type="match status" value="1"/>
</dbReference>
<keyword evidence="7 14" id="KW-0375">Hydrogen ion transport</keyword>
<dbReference type="OrthoDB" id="9811659at2"/>
<dbReference type="InterPro" id="IPR035921">
    <property type="entry name" value="F/V-ATP_Csub_sf"/>
</dbReference>
<dbReference type="AlphaFoldDB" id="A0A380MTR4"/>
<evidence type="ECO:0000256" key="6">
    <source>
        <dbReference type="ARBA" id="ARBA00022692"/>
    </source>
</evidence>
<dbReference type="GO" id="GO:0033177">
    <property type="term" value="C:proton-transporting two-sector ATPase complex, proton-transporting domain"/>
    <property type="evidence" value="ECO:0007669"/>
    <property type="project" value="InterPro"/>
</dbReference>
<feature type="transmembrane region" description="Helical" evidence="14">
    <location>
        <begin position="12"/>
        <end position="37"/>
    </location>
</feature>
<dbReference type="GO" id="GO:0045259">
    <property type="term" value="C:proton-transporting ATP synthase complex"/>
    <property type="evidence" value="ECO:0007669"/>
    <property type="project" value="UniProtKB-KW"/>
</dbReference>
<reference evidence="16 17" key="1">
    <citation type="submission" date="2018-06" db="EMBL/GenBank/DDBJ databases">
        <authorList>
            <consortium name="Pathogen Informatics"/>
            <person name="Doyle S."/>
        </authorList>
    </citation>
    <scope>NUCLEOTIDE SEQUENCE [LARGE SCALE GENOMIC DNA]</scope>
    <source>
        <strain evidence="16 17">NCTC13337</strain>
    </source>
</reference>
<keyword evidence="4 14" id="KW-1003">Cell membrane</keyword>
<evidence type="ECO:0000256" key="12">
    <source>
        <dbReference type="ARBA" id="ARBA00023310"/>
    </source>
</evidence>
<protein>
    <recommendedName>
        <fullName evidence="14">ATP synthase subunit c</fullName>
    </recommendedName>
    <alternativeName>
        <fullName evidence="14">ATP synthase F(0) sector subunit c</fullName>
    </alternativeName>
    <alternativeName>
        <fullName evidence="14">F-type ATPase subunit c</fullName>
        <shortName evidence="14">F-ATPase subunit c</shortName>
    </alternativeName>
    <alternativeName>
        <fullName evidence="14">Lipid-binding protein</fullName>
    </alternativeName>
</protein>
<dbReference type="Gene3D" id="1.20.20.10">
    <property type="entry name" value="F1F0 ATP synthase subunit C"/>
    <property type="match status" value="1"/>
</dbReference>
<comment type="similarity">
    <text evidence="2 14">Belongs to the ATPase C chain family.</text>
</comment>
<dbReference type="GO" id="GO:0005886">
    <property type="term" value="C:plasma membrane"/>
    <property type="evidence" value="ECO:0007669"/>
    <property type="project" value="UniProtKB-SubCell"/>
</dbReference>
<dbReference type="InterPro" id="IPR005953">
    <property type="entry name" value="ATP_synth_csu_bac/chlpt"/>
</dbReference>
<evidence type="ECO:0000256" key="2">
    <source>
        <dbReference type="ARBA" id="ARBA00006704"/>
    </source>
</evidence>
<feature type="site" description="Reversibly protonated during proton transport" evidence="14">
    <location>
        <position position="66"/>
    </location>
</feature>
<sequence>MGNIEAFVQIQGFTAIAIGLILGMAAVGTGIGFALLGGKYLESSARQPEMMNPLQGKFFIIAGLLDAVAMISVVIALIMVFANPLLGGISP</sequence>
<dbReference type="NCBIfam" id="TIGR01260">
    <property type="entry name" value="ATP_synt_c"/>
    <property type="match status" value="1"/>
</dbReference>
<evidence type="ECO:0000313" key="16">
    <source>
        <dbReference type="EMBL" id="SUO96009.1"/>
    </source>
</evidence>
<keyword evidence="3 14" id="KW-0813">Transport</keyword>
<feature type="domain" description="V-ATPase proteolipid subunit C-like" evidence="15">
    <location>
        <begin position="16"/>
        <end position="79"/>
    </location>
</feature>
<dbReference type="CDD" id="cd18185">
    <property type="entry name" value="ATP-synt_Fo_c_ATPE"/>
    <property type="match status" value="1"/>
</dbReference>
<comment type="function">
    <text evidence="13 14">F(1)F(0) ATP synthase produces ATP from ADP in the presence of a proton or sodium gradient. F-type ATPases consist of two structural domains, F(1) containing the extramembraneous catalytic core and F(0) containing the membrane proton channel, linked together by a central stalk and a peripheral stalk. During catalysis, ATP synthesis in the catalytic domain of F(1) is coupled via a rotary mechanism of the central stalk subunits to proton translocation.</text>
</comment>
<evidence type="ECO:0000256" key="14">
    <source>
        <dbReference type="HAMAP-Rule" id="MF_01396"/>
    </source>
</evidence>
<evidence type="ECO:0000256" key="13">
    <source>
        <dbReference type="ARBA" id="ARBA00025198"/>
    </source>
</evidence>
<comment type="function">
    <text evidence="14">Key component of the F(0) channel; it plays a direct role in translocation across the membrane. A homomeric c-ring of between 10-14 subunits forms the central stalk rotor element with the F(1) delta and epsilon subunits.</text>
</comment>
<evidence type="ECO:0000259" key="15">
    <source>
        <dbReference type="Pfam" id="PF00137"/>
    </source>
</evidence>
<keyword evidence="11 14" id="KW-0472">Membrane</keyword>
<keyword evidence="8 14" id="KW-1133">Transmembrane helix</keyword>
<keyword evidence="12 14" id="KW-0066">ATP synthesis</keyword>
<dbReference type="Pfam" id="PF00137">
    <property type="entry name" value="ATP-synt_C"/>
    <property type="match status" value="1"/>
</dbReference>
<proteinExistence type="inferred from homology"/>
<evidence type="ECO:0000256" key="11">
    <source>
        <dbReference type="ARBA" id="ARBA00023136"/>
    </source>
</evidence>
<accession>A0A380MTR4</accession>
<evidence type="ECO:0000256" key="5">
    <source>
        <dbReference type="ARBA" id="ARBA00022547"/>
    </source>
</evidence>
<dbReference type="FunFam" id="1.20.20.10:FF:000002">
    <property type="entry name" value="ATP synthase subunit c"/>
    <property type="match status" value="1"/>
</dbReference>
<dbReference type="GO" id="GO:0046933">
    <property type="term" value="F:proton-transporting ATP synthase activity, rotational mechanism"/>
    <property type="evidence" value="ECO:0007669"/>
    <property type="project" value="UniProtKB-UniRule"/>
</dbReference>
<dbReference type="GO" id="GO:0008289">
    <property type="term" value="F:lipid binding"/>
    <property type="evidence" value="ECO:0007669"/>
    <property type="project" value="UniProtKB-KW"/>
</dbReference>
<dbReference type="InterPro" id="IPR020537">
    <property type="entry name" value="ATP_synth_F0_csu_DDCD_BS"/>
</dbReference>
<keyword evidence="10 14" id="KW-0446">Lipid-binding</keyword>
<keyword evidence="17" id="KW-1185">Reference proteome</keyword>
<dbReference type="HAMAP" id="MF_01396">
    <property type="entry name" value="ATP_synth_c_bact"/>
    <property type="match status" value="1"/>
</dbReference>
<dbReference type="InterPro" id="IPR038662">
    <property type="entry name" value="ATP_synth_F0_csu_sf"/>
</dbReference>
<evidence type="ECO:0000256" key="9">
    <source>
        <dbReference type="ARBA" id="ARBA00023065"/>
    </source>
</evidence>
<dbReference type="Proteomes" id="UP000254601">
    <property type="component" value="Unassembled WGS sequence"/>
</dbReference>
<evidence type="ECO:0000256" key="7">
    <source>
        <dbReference type="ARBA" id="ARBA00022781"/>
    </source>
</evidence>
<comment type="subcellular location">
    <subcellularLocation>
        <location evidence="1 14">Cell membrane</location>
        <topology evidence="1 14">Multi-pass membrane protein</topology>
    </subcellularLocation>
</comment>
<keyword evidence="9 14" id="KW-0406">Ion transport</keyword>
<dbReference type="SUPFAM" id="SSF81333">
    <property type="entry name" value="F1F0 ATP synthase subunit C"/>
    <property type="match status" value="1"/>
</dbReference>